<evidence type="ECO:0000313" key="2">
    <source>
        <dbReference type="Proteomes" id="UP000271624"/>
    </source>
</evidence>
<reference evidence="1" key="1">
    <citation type="submission" date="2018-12" db="EMBL/GenBank/DDBJ databases">
        <authorList>
            <person name="Will S."/>
            <person name="Neumann-Schaal M."/>
            <person name="Henke P."/>
        </authorList>
    </citation>
    <scope>NUCLEOTIDE SEQUENCE</scope>
    <source>
        <strain evidence="1">PCC 7102</strain>
    </source>
</reference>
<gene>
    <name evidence="1" type="ORF">DSM106972_017490</name>
</gene>
<dbReference type="Proteomes" id="UP000271624">
    <property type="component" value="Unassembled WGS sequence"/>
</dbReference>
<comment type="caution">
    <text evidence="1">The sequence shown here is derived from an EMBL/GenBank/DDBJ whole genome shotgun (WGS) entry which is preliminary data.</text>
</comment>
<proteinExistence type="predicted"/>
<protein>
    <submittedName>
        <fullName evidence="1">Uncharacterized protein</fullName>
    </submittedName>
</protein>
<organism evidence="1 2">
    <name type="scientific">Dulcicalothrix desertica PCC 7102</name>
    <dbReference type="NCBI Taxonomy" id="232991"/>
    <lineage>
        <taxon>Bacteria</taxon>
        <taxon>Bacillati</taxon>
        <taxon>Cyanobacteriota</taxon>
        <taxon>Cyanophyceae</taxon>
        <taxon>Nostocales</taxon>
        <taxon>Calotrichaceae</taxon>
        <taxon>Dulcicalothrix</taxon>
    </lineage>
</organism>
<dbReference type="OrthoDB" id="489212at2"/>
<name>A0A433VR93_9CYAN</name>
<evidence type="ECO:0000313" key="1">
    <source>
        <dbReference type="EMBL" id="RUT08581.1"/>
    </source>
</evidence>
<reference evidence="1" key="2">
    <citation type="journal article" date="2019" name="Genome Biol. Evol.">
        <title>Day and night: Metabolic profiles and evolutionary relationships of six axenic non-marine cyanobacteria.</title>
        <authorList>
            <person name="Will S.E."/>
            <person name="Henke P."/>
            <person name="Boedeker C."/>
            <person name="Huang S."/>
            <person name="Brinkmann H."/>
            <person name="Rohde M."/>
            <person name="Jarek M."/>
            <person name="Friedl T."/>
            <person name="Seufert S."/>
            <person name="Schumacher M."/>
            <person name="Overmann J."/>
            <person name="Neumann-Schaal M."/>
            <person name="Petersen J."/>
        </authorList>
    </citation>
    <scope>NUCLEOTIDE SEQUENCE [LARGE SCALE GENOMIC DNA]</scope>
    <source>
        <strain evidence="1">PCC 7102</strain>
    </source>
</reference>
<dbReference type="EMBL" id="RSCL01000003">
    <property type="protein sequence ID" value="RUT08581.1"/>
    <property type="molecule type" value="Genomic_DNA"/>
</dbReference>
<dbReference type="RefSeq" id="WP_127080364.1">
    <property type="nucleotide sequence ID" value="NZ_RSCL01000003.1"/>
</dbReference>
<sequence length="94" mass="10693">MNDQPINFNMTDTEYAALLEKGYDPLLEQRLIALGQNPEDARDFTRFLGMVTKKPPTNDVEWEEVCCAHGCEALQLDREGLMVAWSEAENEDLS</sequence>
<accession>A0A433VR93</accession>
<keyword evidence="2" id="KW-1185">Reference proteome</keyword>
<dbReference type="AlphaFoldDB" id="A0A433VR93"/>